<proteinExistence type="predicted"/>
<evidence type="ECO:0000313" key="1">
    <source>
        <dbReference type="EMBL" id="PSN81685.1"/>
    </source>
</evidence>
<protein>
    <submittedName>
        <fullName evidence="1">Uncharacterized protein</fullName>
    </submittedName>
</protein>
<reference evidence="1 2" key="1">
    <citation type="submission" date="2017-04" db="EMBL/GenBank/DDBJ databases">
        <title>Novel microbial lineages endemic to geothermal iron-oxide mats fill important gaps in the evolutionary history of Archaea.</title>
        <authorList>
            <person name="Jay Z.J."/>
            <person name="Beam J.P."/>
            <person name="Dlakic M."/>
            <person name="Rusch D.B."/>
            <person name="Kozubal M.A."/>
            <person name="Inskeep W.P."/>
        </authorList>
    </citation>
    <scope>NUCLEOTIDE SEQUENCE [LARGE SCALE GENOMIC DNA]</scope>
    <source>
        <strain evidence="1">OSP_D</strain>
    </source>
</reference>
<sequence>MVSKKRVVNGTTFPRYEEKAYAIHKGISGSDELARRTASAQLAQWQAGFGSLHEAWLRVKDAEILEGVPKIMYGLYHSATVQYASKVLKWKNERIRMVSCLDRRRQATRWWCIK</sequence>
<gene>
    <name evidence="1" type="ORF">B9Q01_10735</name>
</gene>
<comment type="caution">
    <text evidence="1">The sequence shown here is derived from an EMBL/GenBank/DDBJ whole genome shotgun (WGS) entry which is preliminary data.</text>
</comment>
<organism evidence="1 2">
    <name type="scientific">Candidatus Marsarchaeota G1 archaeon OSP_D</name>
    <dbReference type="NCBI Taxonomy" id="1978155"/>
    <lineage>
        <taxon>Archaea</taxon>
        <taxon>Candidatus Marsarchaeota</taxon>
        <taxon>Candidatus Marsarchaeota group 1</taxon>
    </lineage>
</organism>
<evidence type="ECO:0000313" key="2">
    <source>
        <dbReference type="Proteomes" id="UP000240880"/>
    </source>
</evidence>
<dbReference type="Proteomes" id="UP000240880">
    <property type="component" value="Unassembled WGS sequence"/>
</dbReference>
<dbReference type="EMBL" id="NEXC01000187">
    <property type="protein sequence ID" value="PSN81685.1"/>
    <property type="molecule type" value="Genomic_DNA"/>
</dbReference>
<name>A0A2R6A5V1_9ARCH</name>
<dbReference type="AlphaFoldDB" id="A0A2R6A5V1"/>
<accession>A0A2R6A5V1</accession>